<dbReference type="STRING" id="6265.A0A0B2VKV0"/>
<dbReference type="EC" id="2.7.7.49" evidence="1"/>
<organism evidence="3 4">
    <name type="scientific">Toxocara canis</name>
    <name type="common">Canine roundworm</name>
    <dbReference type="NCBI Taxonomy" id="6265"/>
    <lineage>
        <taxon>Eukaryota</taxon>
        <taxon>Metazoa</taxon>
        <taxon>Ecdysozoa</taxon>
        <taxon>Nematoda</taxon>
        <taxon>Chromadorea</taxon>
        <taxon>Rhabditida</taxon>
        <taxon>Spirurina</taxon>
        <taxon>Ascaridomorpha</taxon>
        <taxon>Ascaridoidea</taxon>
        <taxon>Toxocaridae</taxon>
        <taxon>Toxocara</taxon>
    </lineage>
</organism>
<dbReference type="InterPro" id="IPR043502">
    <property type="entry name" value="DNA/RNA_pol_sf"/>
</dbReference>
<name>A0A0B2VKV0_TOXCA</name>
<evidence type="ECO:0000313" key="4">
    <source>
        <dbReference type="Proteomes" id="UP000031036"/>
    </source>
</evidence>
<evidence type="ECO:0000313" key="3">
    <source>
        <dbReference type="EMBL" id="KHN82203.1"/>
    </source>
</evidence>
<sequence>DALELSKHPLPVPDDIFATLNGGRIFTKLDLSDAYLQAELDDESKKLCTINTHRGLYQYQRLPFGVKSAPGIFQSIMDKMLSELPFTAAYLDDNTIANGNMSEHKHHLYQVFNRIRNYGFHLRLDKCLFCKPSIKYLGFVIDQNGRRPNPAKISAIVNMPEPNDVAKLRSFLGMVNYYQSFVDNMRFIRQPLDDFLKKDAKWQLTERQKQSFHQLKSILQSDLLLTHSDRSSALSWQLMHPSMELEQLFSIACRMDPSRLLLTHLEPLHLLNRTTARLEMDPRRKRYQERPCHGGFGDPS</sequence>
<comment type="caution">
    <text evidence="3">The sequence shown here is derived from an EMBL/GenBank/DDBJ whole genome shotgun (WGS) entry which is preliminary data.</text>
</comment>
<dbReference type="CDD" id="cd01647">
    <property type="entry name" value="RT_LTR"/>
    <property type="match status" value="1"/>
</dbReference>
<dbReference type="Gene3D" id="3.30.70.270">
    <property type="match status" value="2"/>
</dbReference>
<proteinExistence type="predicted"/>
<dbReference type="InterPro" id="IPR043128">
    <property type="entry name" value="Rev_trsase/Diguanyl_cyclase"/>
</dbReference>
<dbReference type="AlphaFoldDB" id="A0A0B2VKV0"/>
<dbReference type="InterPro" id="IPR050951">
    <property type="entry name" value="Retrovirus_Pol_polyprotein"/>
</dbReference>
<reference evidence="3 4" key="1">
    <citation type="submission" date="2014-11" db="EMBL/GenBank/DDBJ databases">
        <title>Genetic blueprint of the zoonotic pathogen Toxocara canis.</title>
        <authorList>
            <person name="Zhu X.-Q."/>
            <person name="Korhonen P.K."/>
            <person name="Cai H."/>
            <person name="Young N.D."/>
            <person name="Nejsum P."/>
            <person name="von Samson-Himmelstjerna G."/>
            <person name="Boag P.R."/>
            <person name="Tan P."/>
            <person name="Li Q."/>
            <person name="Min J."/>
            <person name="Yang Y."/>
            <person name="Wang X."/>
            <person name="Fang X."/>
            <person name="Hall R.S."/>
            <person name="Hofmann A."/>
            <person name="Sternberg P.W."/>
            <person name="Jex A.R."/>
            <person name="Gasser R.B."/>
        </authorList>
    </citation>
    <scope>NUCLEOTIDE SEQUENCE [LARGE SCALE GENOMIC DNA]</scope>
    <source>
        <strain evidence="3">PN_DK_2014</strain>
    </source>
</reference>
<feature type="non-terminal residue" evidence="3">
    <location>
        <position position="1"/>
    </location>
</feature>
<feature type="non-terminal residue" evidence="3">
    <location>
        <position position="300"/>
    </location>
</feature>
<dbReference type="Proteomes" id="UP000031036">
    <property type="component" value="Unassembled WGS sequence"/>
</dbReference>
<dbReference type="PROSITE" id="PS50878">
    <property type="entry name" value="RT_POL"/>
    <property type="match status" value="1"/>
</dbReference>
<dbReference type="InterPro" id="IPR000477">
    <property type="entry name" value="RT_dom"/>
</dbReference>
<dbReference type="SUPFAM" id="SSF56672">
    <property type="entry name" value="DNA/RNA polymerases"/>
    <property type="match status" value="1"/>
</dbReference>
<feature type="domain" description="Reverse transcriptase" evidence="2">
    <location>
        <begin position="1"/>
        <end position="141"/>
    </location>
</feature>
<evidence type="ECO:0000259" key="2">
    <source>
        <dbReference type="PROSITE" id="PS50878"/>
    </source>
</evidence>
<gene>
    <name evidence="3" type="primary">K02A2.6</name>
    <name evidence="3" type="ORF">Tcan_00894</name>
</gene>
<accession>A0A0B2VKV0</accession>
<dbReference type="GO" id="GO:0003964">
    <property type="term" value="F:RNA-directed DNA polymerase activity"/>
    <property type="evidence" value="ECO:0007669"/>
    <property type="project" value="UniProtKB-EC"/>
</dbReference>
<protein>
    <recommendedName>
        <fullName evidence="1">RNA-directed DNA polymerase</fullName>
        <ecNumber evidence="1">2.7.7.49</ecNumber>
    </recommendedName>
</protein>
<evidence type="ECO:0000256" key="1">
    <source>
        <dbReference type="ARBA" id="ARBA00012493"/>
    </source>
</evidence>
<dbReference type="PANTHER" id="PTHR37984">
    <property type="entry name" value="PROTEIN CBG26694"/>
    <property type="match status" value="1"/>
</dbReference>
<dbReference type="PANTHER" id="PTHR37984:SF5">
    <property type="entry name" value="PROTEIN NYNRIN-LIKE"/>
    <property type="match status" value="1"/>
</dbReference>
<dbReference type="Pfam" id="PF00078">
    <property type="entry name" value="RVT_1"/>
    <property type="match status" value="1"/>
</dbReference>
<dbReference type="OMA" id="PYMESES"/>
<keyword evidence="4" id="KW-1185">Reference proteome</keyword>
<dbReference type="FunFam" id="3.30.70.270:FF:000020">
    <property type="entry name" value="Transposon Tf2-6 polyprotein-like Protein"/>
    <property type="match status" value="1"/>
</dbReference>
<dbReference type="OrthoDB" id="5919961at2759"/>
<dbReference type="EMBL" id="JPKZ01001394">
    <property type="protein sequence ID" value="KHN82203.1"/>
    <property type="molecule type" value="Genomic_DNA"/>
</dbReference>